<reference evidence="3 4" key="1">
    <citation type="journal article" date="2011" name="J. Bacteriol.">
        <title>Complete genome sequence of Polymorphum gilvum SL003B-26A1T, a crude oil-degrading bacterium from oil-polluted saline soil.</title>
        <authorList>
            <person name="Li S.G."/>
            <person name="Tang Y.Q."/>
            <person name="Nie Y."/>
            <person name="Cai M."/>
            <person name="Wu X.L."/>
        </authorList>
    </citation>
    <scope>NUCLEOTIDE SEQUENCE [LARGE SCALE GENOMIC DNA]</scope>
    <source>
        <strain evidence="4">LMG 25793 / CGMCC 1.9160 / SL003B-26A1</strain>
    </source>
</reference>
<dbReference type="AlphaFoldDB" id="F2IX78"/>
<dbReference type="STRING" id="991905.SL003B_0939"/>
<feature type="compositionally biased region" description="Basic and acidic residues" evidence="1">
    <location>
        <begin position="1"/>
        <end position="13"/>
    </location>
</feature>
<keyword evidence="2" id="KW-0472">Membrane</keyword>
<evidence type="ECO:0000256" key="1">
    <source>
        <dbReference type="SAM" id="MobiDB-lite"/>
    </source>
</evidence>
<keyword evidence="4" id="KW-1185">Reference proteome</keyword>
<dbReference type="RefSeq" id="WP_013651687.1">
    <property type="nucleotide sequence ID" value="NC_015259.1"/>
</dbReference>
<accession>F2IX78</accession>
<keyword evidence="2" id="KW-1133">Transmembrane helix</keyword>
<dbReference type="Pfam" id="PF20082">
    <property type="entry name" value="DUF6476"/>
    <property type="match status" value="1"/>
</dbReference>
<name>F2IX78_POLGS</name>
<gene>
    <name evidence="3" type="ordered locus">SL003B_0939</name>
</gene>
<protein>
    <recommendedName>
        <fullName evidence="5">Fimbrial subunit PilA</fullName>
    </recommendedName>
</protein>
<evidence type="ECO:0008006" key="5">
    <source>
        <dbReference type="Google" id="ProtNLM"/>
    </source>
</evidence>
<organism evidence="3 4">
    <name type="scientific">Polymorphum gilvum (strain LMG 25793 / CGMCC 1.9160 / SL003B-26A1)</name>
    <dbReference type="NCBI Taxonomy" id="991905"/>
    <lineage>
        <taxon>Bacteria</taxon>
        <taxon>Pseudomonadati</taxon>
        <taxon>Pseudomonadota</taxon>
        <taxon>Alphaproteobacteria</taxon>
        <taxon>Rhodobacterales</taxon>
        <taxon>Paracoccaceae</taxon>
        <taxon>Polymorphum</taxon>
    </lineage>
</organism>
<dbReference type="InterPro" id="IPR045519">
    <property type="entry name" value="DUF6476"/>
</dbReference>
<evidence type="ECO:0000313" key="4">
    <source>
        <dbReference type="Proteomes" id="UP000008130"/>
    </source>
</evidence>
<dbReference type="EMBL" id="CP002568">
    <property type="protein sequence ID" value="ADZ69369.1"/>
    <property type="molecule type" value="Genomic_DNA"/>
</dbReference>
<feature type="transmembrane region" description="Helical" evidence="2">
    <location>
        <begin position="34"/>
        <end position="55"/>
    </location>
</feature>
<evidence type="ECO:0000256" key="2">
    <source>
        <dbReference type="SAM" id="Phobius"/>
    </source>
</evidence>
<dbReference type="OrthoDB" id="7869382at2"/>
<dbReference type="KEGG" id="pgv:SL003B_0939"/>
<evidence type="ECO:0000313" key="3">
    <source>
        <dbReference type="EMBL" id="ADZ69369.1"/>
    </source>
</evidence>
<feature type="region of interest" description="Disordered" evidence="1">
    <location>
        <begin position="1"/>
        <end position="23"/>
    </location>
</feature>
<keyword evidence="2" id="KW-0812">Transmembrane</keyword>
<dbReference type="HOGENOM" id="CLU_2083095_0_0_5"/>
<sequence length="121" mass="12736">MNNPVFDDKGRRDDEDETPLDPATARVQTKLRRLLAGSSLVMVAGFVAVFAAILYKVNSASTPASGAIAATIALPSQARVEDVELSGGRLIVLIREGEAAAILHYDATSGALIGRTDLVSR</sequence>
<dbReference type="Proteomes" id="UP000008130">
    <property type="component" value="Chromosome"/>
</dbReference>
<proteinExistence type="predicted"/>